<dbReference type="SUPFAM" id="SSF116734">
    <property type="entry name" value="DNA methylase specificity domain"/>
    <property type="match status" value="2"/>
</dbReference>
<dbReference type="RefSeq" id="WP_002646160.1">
    <property type="nucleotide sequence ID" value="NZ_CP042910.1"/>
</dbReference>
<dbReference type="InterPro" id="IPR000055">
    <property type="entry name" value="Restrct_endonuc_typeI_TRD"/>
</dbReference>
<keyword evidence="2" id="KW-0680">Restriction system</keyword>
<dbReference type="InterPro" id="IPR051212">
    <property type="entry name" value="Type-I_RE_S_subunit"/>
</dbReference>
<dbReference type="EMBL" id="CP042910">
    <property type="protein sequence ID" value="QEG16743.1"/>
    <property type="molecule type" value="Genomic_DNA"/>
</dbReference>
<evidence type="ECO:0000259" key="4">
    <source>
        <dbReference type="Pfam" id="PF01420"/>
    </source>
</evidence>
<dbReference type="Pfam" id="PF01420">
    <property type="entry name" value="Methylase_S"/>
    <property type="match status" value="1"/>
</dbReference>
<dbReference type="Gene3D" id="3.90.220.20">
    <property type="entry name" value="DNA methylase specificity domains"/>
    <property type="match status" value="2"/>
</dbReference>
<keyword evidence="6" id="KW-1185">Reference proteome</keyword>
<accession>A0ABX5YM35</accession>
<dbReference type="GeneID" id="98647167"/>
<proteinExistence type="inferred from homology"/>
<comment type="similarity">
    <text evidence="1">Belongs to the type-I restriction system S methylase family.</text>
</comment>
<gene>
    <name evidence="5" type="primary">hsdS</name>
    <name evidence="5" type="ORF">GmarT_26100</name>
</gene>
<dbReference type="PANTHER" id="PTHR43140">
    <property type="entry name" value="TYPE-1 RESTRICTION ENZYME ECOKI SPECIFICITY PROTEIN"/>
    <property type="match status" value="1"/>
</dbReference>
<dbReference type="PANTHER" id="PTHR43140:SF1">
    <property type="entry name" value="TYPE I RESTRICTION ENZYME ECOKI SPECIFICITY SUBUNIT"/>
    <property type="match status" value="1"/>
</dbReference>
<organism evidence="5 6">
    <name type="scientific">Gimesia maris</name>
    <dbReference type="NCBI Taxonomy" id="122"/>
    <lineage>
        <taxon>Bacteria</taxon>
        <taxon>Pseudomonadati</taxon>
        <taxon>Planctomycetota</taxon>
        <taxon>Planctomycetia</taxon>
        <taxon>Planctomycetales</taxon>
        <taxon>Planctomycetaceae</taxon>
        <taxon>Gimesia</taxon>
    </lineage>
</organism>
<evidence type="ECO:0000256" key="2">
    <source>
        <dbReference type="ARBA" id="ARBA00022747"/>
    </source>
</evidence>
<evidence type="ECO:0000256" key="3">
    <source>
        <dbReference type="ARBA" id="ARBA00023125"/>
    </source>
</evidence>
<sequence length="450" mass="51085">MSFPKYAEYKESGIEWLGKVPEHWDVFRMGILFAEVAESGNDDLPVLQVSIHHGVSDRELSESESDRKITRIDDKSKYKRVVPNDLVYNMMRAWQGGFGTVKVEGMVSPAYVVARPKIDFQTQFIEHLFRTPQAIEQMRRYSHGVTDFRLRLYWDKFKNVRVALPDKSEQQEICDYIDVETSKIDALVAEQRRLIELLKEKRQAVISHAVTKGLNPNAPMKDSGIEWLGDVPEHWEVCSLRRYAFFVDGDRGSEYPNENDLTSDGILFLSSKNIVGGKLDLKESKFISHEKFDALNRGKAQDGDLIVKVRGSTGRIGEMALFDVGAYSFETAFINAQMMIIRTGNKLTPKYLSKVSQSIYWMEQLSVGAYGTAQQQLSNKVFSDLFVTMPPVTEQAEIADFIDLKVGEFDSLETEAEQAIELLQERRTALISAAVTGKINVRDYASLETS</sequence>
<protein>
    <submittedName>
        <fullName evidence="5">Type-1 restriction enzyme EcoKI specificity protein</fullName>
    </submittedName>
</protein>
<evidence type="ECO:0000313" key="5">
    <source>
        <dbReference type="EMBL" id="QEG16743.1"/>
    </source>
</evidence>
<reference evidence="5 6" key="1">
    <citation type="submission" date="2019-08" db="EMBL/GenBank/DDBJ databases">
        <title>Deep-cultivation of Planctomycetes and their phenomic and genomic characterization uncovers novel biology.</title>
        <authorList>
            <person name="Wiegand S."/>
            <person name="Jogler M."/>
            <person name="Boedeker C."/>
            <person name="Pinto D."/>
            <person name="Vollmers J."/>
            <person name="Rivas-Marin E."/>
            <person name="Kohn T."/>
            <person name="Peeters S.H."/>
            <person name="Heuer A."/>
            <person name="Rast P."/>
            <person name="Oberbeckmann S."/>
            <person name="Bunk B."/>
            <person name="Jeske O."/>
            <person name="Meyerdierks A."/>
            <person name="Storesund J.E."/>
            <person name="Kallscheuer N."/>
            <person name="Luecker S."/>
            <person name="Lage O.M."/>
            <person name="Pohl T."/>
            <person name="Merkel B.J."/>
            <person name="Hornburger P."/>
            <person name="Mueller R.-W."/>
            <person name="Bruemmer F."/>
            <person name="Labrenz M."/>
            <person name="Spormann A.M."/>
            <person name="Op den Camp H."/>
            <person name="Overmann J."/>
            <person name="Amann R."/>
            <person name="Jetten M.S.M."/>
            <person name="Mascher T."/>
            <person name="Medema M.H."/>
            <person name="Devos D.P."/>
            <person name="Kaster A.-K."/>
            <person name="Ovreas L."/>
            <person name="Rohde M."/>
            <person name="Galperin M.Y."/>
            <person name="Jogler C."/>
        </authorList>
    </citation>
    <scope>NUCLEOTIDE SEQUENCE [LARGE SCALE GENOMIC DNA]</scope>
    <source>
        <strain evidence="5 6">DSM 8797</strain>
    </source>
</reference>
<name>A0ABX5YM35_9PLAN</name>
<evidence type="ECO:0000256" key="1">
    <source>
        <dbReference type="ARBA" id="ARBA00010923"/>
    </source>
</evidence>
<dbReference type="InterPro" id="IPR044946">
    <property type="entry name" value="Restrct_endonuc_typeI_TRD_sf"/>
</dbReference>
<feature type="domain" description="Type I restriction modification DNA specificity" evidence="4">
    <location>
        <begin position="303"/>
        <end position="421"/>
    </location>
</feature>
<keyword evidence="3" id="KW-0238">DNA-binding</keyword>
<evidence type="ECO:0000313" key="6">
    <source>
        <dbReference type="Proteomes" id="UP000322887"/>
    </source>
</evidence>
<dbReference type="Proteomes" id="UP000322887">
    <property type="component" value="Chromosome"/>
</dbReference>
<dbReference type="Gene3D" id="1.10.287.1120">
    <property type="entry name" value="Bipartite methylase S protein"/>
    <property type="match status" value="1"/>
</dbReference>